<accession>A0AAE0HTV2</accession>
<comment type="caution">
    <text evidence="1">The sequence shown here is derived from an EMBL/GenBank/DDBJ whole genome shotgun (WGS) entry which is preliminary data.</text>
</comment>
<keyword evidence="2" id="KW-1185">Reference proteome</keyword>
<reference evidence="1" key="2">
    <citation type="submission" date="2023-06" db="EMBL/GenBank/DDBJ databases">
        <authorList>
            <consortium name="Lawrence Berkeley National Laboratory"/>
            <person name="Haridas S."/>
            <person name="Hensen N."/>
            <person name="Bonometti L."/>
            <person name="Westerberg I."/>
            <person name="Brannstrom I.O."/>
            <person name="Guillou S."/>
            <person name="Cros-Aarteil S."/>
            <person name="Calhoun S."/>
            <person name="Kuo A."/>
            <person name="Mondo S."/>
            <person name="Pangilinan J."/>
            <person name="Riley R."/>
            <person name="Labutti K."/>
            <person name="Andreopoulos B."/>
            <person name="Lipzen A."/>
            <person name="Chen C."/>
            <person name="Yanf M."/>
            <person name="Daum C."/>
            <person name="Ng V."/>
            <person name="Clum A."/>
            <person name="Steindorff A."/>
            <person name="Ohm R."/>
            <person name="Martin F."/>
            <person name="Silar P."/>
            <person name="Natvig D."/>
            <person name="Lalanne C."/>
            <person name="Gautier V."/>
            <person name="Ament-Velasquez S.L."/>
            <person name="Kruys A."/>
            <person name="Hutchinson M.I."/>
            <person name="Powell A.J."/>
            <person name="Barry K."/>
            <person name="Miller A.N."/>
            <person name="Grigoriev I.V."/>
            <person name="Debuchy R."/>
            <person name="Gladieux P."/>
            <person name="Thoren M.H."/>
            <person name="Johannesson H."/>
        </authorList>
    </citation>
    <scope>NUCLEOTIDE SEQUENCE</scope>
    <source>
        <strain evidence="1">CBS 118394</strain>
    </source>
</reference>
<organism evidence="1 2">
    <name type="scientific">Apodospora peruviana</name>
    <dbReference type="NCBI Taxonomy" id="516989"/>
    <lineage>
        <taxon>Eukaryota</taxon>
        <taxon>Fungi</taxon>
        <taxon>Dikarya</taxon>
        <taxon>Ascomycota</taxon>
        <taxon>Pezizomycotina</taxon>
        <taxon>Sordariomycetes</taxon>
        <taxon>Sordariomycetidae</taxon>
        <taxon>Sordariales</taxon>
        <taxon>Lasiosphaeriaceae</taxon>
        <taxon>Apodospora</taxon>
    </lineage>
</organism>
<gene>
    <name evidence="1" type="ORF">B0H66DRAFT_537888</name>
</gene>
<dbReference type="EMBL" id="JAUEDM010000008">
    <property type="protein sequence ID" value="KAK3312804.1"/>
    <property type="molecule type" value="Genomic_DNA"/>
</dbReference>
<name>A0AAE0HTV2_9PEZI</name>
<protein>
    <submittedName>
        <fullName evidence="1">Uncharacterized protein</fullName>
    </submittedName>
</protein>
<sequence length="247" mass="28284">MKDLPHNHKYLSVTKLMWELNYRFHDPHDRGTSNIAKAQAALQILLDNGAEMHKAYGHASSTDDSYEMPFTLAIRAQIPELLDMMFTARSLPKRHPNFGIGYLEAAIGYETRTTPLPCPETLAVVLRHVKLNKADLPTPNSGKTALYLLLENFYEPIDPRHAETWADAWEGVHDPVECRCEDDVKFKKDHLIRRVLASQARRRMDDRVRRPTRLPSRLSWRQAQDLPIPLLGIRAAQLGRVYEAPCA</sequence>
<dbReference type="Proteomes" id="UP001283341">
    <property type="component" value="Unassembled WGS sequence"/>
</dbReference>
<evidence type="ECO:0000313" key="1">
    <source>
        <dbReference type="EMBL" id="KAK3312804.1"/>
    </source>
</evidence>
<evidence type="ECO:0000313" key="2">
    <source>
        <dbReference type="Proteomes" id="UP001283341"/>
    </source>
</evidence>
<proteinExistence type="predicted"/>
<reference evidence="1" key="1">
    <citation type="journal article" date="2023" name="Mol. Phylogenet. Evol.">
        <title>Genome-scale phylogeny and comparative genomics of the fungal order Sordariales.</title>
        <authorList>
            <person name="Hensen N."/>
            <person name="Bonometti L."/>
            <person name="Westerberg I."/>
            <person name="Brannstrom I.O."/>
            <person name="Guillou S."/>
            <person name="Cros-Aarteil S."/>
            <person name="Calhoun S."/>
            <person name="Haridas S."/>
            <person name="Kuo A."/>
            <person name="Mondo S."/>
            <person name="Pangilinan J."/>
            <person name="Riley R."/>
            <person name="LaButti K."/>
            <person name="Andreopoulos B."/>
            <person name="Lipzen A."/>
            <person name="Chen C."/>
            <person name="Yan M."/>
            <person name="Daum C."/>
            <person name="Ng V."/>
            <person name="Clum A."/>
            <person name="Steindorff A."/>
            <person name="Ohm R.A."/>
            <person name="Martin F."/>
            <person name="Silar P."/>
            <person name="Natvig D.O."/>
            <person name="Lalanne C."/>
            <person name="Gautier V."/>
            <person name="Ament-Velasquez S.L."/>
            <person name="Kruys A."/>
            <person name="Hutchinson M.I."/>
            <person name="Powell A.J."/>
            <person name="Barry K."/>
            <person name="Miller A.N."/>
            <person name="Grigoriev I.V."/>
            <person name="Debuchy R."/>
            <person name="Gladieux P."/>
            <person name="Hiltunen Thoren M."/>
            <person name="Johannesson H."/>
        </authorList>
    </citation>
    <scope>NUCLEOTIDE SEQUENCE</scope>
    <source>
        <strain evidence="1">CBS 118394</strain>
    </source>
</reference>
<dbReference type="AlphaFoldDB" id="A0AAE0HTV2"/>